<evidence type="ECO:0000313" key="4">
    <source>
        <dbReference type="Proteomes" id="UP000244336"/>
    </source>
</evidence>
<keyword evidence="1" id="KW-0862">Zinc</keyword>
<dbReference type="GO" id="GO:0008270">
    <property type="term" value="F:zinc ion binding"/>
    <property type="evidence" value="ECO:0007669"/>
    <property type="project" value="UniProtKB-KW"/>
</dbReference>
<reference evidence="3 4" key="1">
    <citation type="submission" date="2018-04" db="EMBL/GenBank/DDBJ databases">
        <title>WGS assembly of Panicum hallii var. hallii HAL2.</title>
        <authorList>
            <person name="Lovell J."/>
            <person name="Jenkins J."/>
            <person name="Lowry D."/>
            <person name="Mamidi S."/>
            <person name="Sreedasyam A."/>
            <person name="Weng X."/>
            <person name="Barry K."/>
            <person name="Bonette J."/>
            <person name="Campitelli B."/>
            <person name="Daum C."/>
            <person name="Gordon S."/>
            <person name="Gould B."/>
            <person name="Lipzen A."/>
            <person name="MacQueen A."/>
            <person name="Palacio-Mejia J."/>
            <person name="Plott C."/>
            <person name="Shakirov E."/>
            <person name="Shu S."/>
            <person name="Yoshinaga Y."/>
            <person name="Zane M."/>
            <person name="Rokhsar D."/>
            <person name="Grimwood J."/>
            <person name="Schmutz J."/>
            <person name="Juenger T."/>
        </authorList>
    </citation>
    <scope>NUCLEOTIDE SEQUENCE [LARGE SCALE GENOMIC DNA]</scope>
    <source>
        <strain evidence="4">cv. HAL2</strain>
    </source>
</reference>
<evidence type="ECO:0000313" key="3">
    <source>
        <dbReference type="EMBL" id="PUZ46308.1"/>
    </source>
</evidence>
<dbReference type="Gramene" id="PUZ46308">
    <property type="protein sequence ID" value="PUZ46308"/>
    <property type="gene ID" value="GQ55_7G054600"/>
</dbReference>
<protein>
    <recommendedName>
        <fullName evidence="2">CCHC-type domain-containing protein</fullName>
    </recommendedName>
</protein>
<dbReference type="EMBL" id="CM009755">
    <property type="protein sequence ID" value="PUZ46308.1"/>
    <property type="molecule type" value="Genomic_DNA"/>
</dbReference>
<gene>
    <name evidence="3" type="ORF">GQ55_7G054600</name>
</gene>
<dbReference type="AlphaFoldDB" id="A0A2T7CSJ5"/>
<feature type="domain" description="CCHC-type" evidence="2">
    <location>
        <begin position="44"/>
        <end position="59"/>
    </location>
</feature>
<keyword evidence="4" id="KW-1185">Reference proteome</keyword>
<sequence>MHTIKEADMLSSKVDLLLRKLDERAEIKKQMYNSVQAIDSHSMCEVCGNGGHLGNDCPETHEGAAFINNNNNGFRPQGGR</sequence>
<keyword evidence="1" id="KW-0863">Zinc-finger</keyword>
<evidence type="ECO:0000259" key="2">
    <source>
        <dbReference type="PROSITE" id="PS50158"/>
    </source>
</evidence>
<dbReference type="PROSITE" id="PS50158">
    <property type="entry name" value="ZF_CCHC"/>
    <property type="match status" value="1"/>
</dbReference>
<proteinExistence type="predicted"/>
<keyword evidence="1" id="KW-0479">Metal-binding</keyword>
<name>A0A2T7CSJ5_9POAL</name>
<evidence type="ECO:0000256" key="1">
    <source>
        <dbReference type="PROSITE-ProRule" id="PRU00047"/>
    </source>
</evidence>
<dbReference type="GO" id="GO:0003676">
    <property type="term" value="F:nucleic acid binding"/>
    <property type="evidence" value="ECO:0007669"/>
    <property type="project" value="InterPro"/>
</dbReference>
<dbReference type="InterPro" id="IPR001878">
    <property type="entry name" value="Znf_CCHC"/>
</dbReference>
<dbReference type="Proteomes" id="UP000244336">
    <property type="component" value="Chromosome 7"/>
</dbReference>
<accession>A0A2T7CSJ5</accession>
<organism evidence="3 4">
    <name type="scientific">Panicum hallii var. hallii</name>
    <dbReference type="NCBI Taxonomy" id="1504633"/>
    <lineage>
        <taxon>Eukaryota</taxon>
        <taxon>Viridiplantae</taxon>
        <taxon>Streptophyta</taxon>
        <taxon>Embryophyta</taxon>
        <taxon>Tracheophyta</taxon>
        <taxon>Spermatophyta</taxon>
        <taxon>Magnoliopsida</taxon>
        <taxon>Liliopsida</taxon>
        <taxon>Poales</taxon>
        <taxon>Poaceae</taxon>
        <taxon>PACMAD clade</taxon>
        <taxon>Panicoideae</taxon>
        <taxon>Panicodae</taxon>
        <taxon>Paniceae</taxon>
        <taxon>Panicinae</taxon>
        <taxon>Panicum</taxon>
        <taxon>Panicum sect. Panicum</taxon>
    </lineage>
</organism>
<dbReference type="OrthoDB" id="685556at2759"/>